<feature type="compositionally biased region" description="Polar residues" evidence="1">
    <location>
        <begin position="65"/>
        <end position="82"/>
    </location>
</feature>
<evidence type="ECO:0000313" key="2">
    <source>
        <dbReference type="EMBL" id="AGM05484.1"/>
    </source>
</evidence>
<sequence>MSGSGSCWRPKTETIAAAEPASSSEASPSTTRTSALPEARFLALAAIPADRSMPTTSRPGRCPVSKSSSGKVPQQGTKTGPSGRSEGRARTASETQGAKRGT</sequence>
<name>R4SPQ7_9PSEU</name>
<keyword evidence="3" id="KW-1185">Reference proteome</keyword>
<evidence type="ECO:0000256" key="1">
    <source>
        <dbReference type="SAM" id="MobiDB-lite"/>
    </source>
</evidence>
<dbReference type="KEGG" id="aoi:AORI_2898"/>
<reference evidence="2 3" key="1">
    <citation type="journal article" date="2013" name="BMC Genomics">
        <title>ContigScape: a Cytoscape plugin facilitating microbial genome gap closing.</title>
        <authorList>
            <person name="Tang B."/>
            <person name="Wang Q."/>
            <person name="Yang M."/>
            <person name="Xie F."/>
            <person name="Zhu Y."/>
            <person name="Zhuo Y."/>
            <person name="Wang S."/>
            <person name="Gao H."/>
            <person name="Ding X."/>
            <person name="Zhang L."/>
            <person name="Zhao G."/>
            <person name="Zheng H."/>
        </authorList>
    </citation>
    <scope>NUCLEOTIDE SEQUENCE [LARGE SCALE GENOMIC DNA]</scope>
    <source>
        <strain evidence="2 3">HCCB10007</strain>
    </source>
</reference>
<dbReference type="EMBL" id="CP003410">
    <property type="protein sequence ID" value="AGM05484.1"/>
    <property type="molecule type" value="Genomic_DNA"/>
</dbReference>
<evidence type="ECO:0000313" key="3">
    <source>
        <dbReference type="Proteomes" id="UP000013968"/>
    </source>
</evidence>
<dbReference type="Proteomes" id="UP000013968">
    <property type="component" value="Chromosome"/>
</dbReference>
<dbReference type="HOGENOM" id="CLU_2271505_0_0_11"/>
<gene>
    <name evidence="2" type="ORF">AORI_2898</name>
</gene>
<organism evidence="2 3">
    <name type="scientific">Amycolatopsis keratiniphila</name>
    <dbReference type="NCBI Taxonomy" id="129921"/>
    <lineage>
        <taxon>Bacteria</taxon>
        <taxon>Bacillati</taxon>
        <taxon>Actinomycetota</taxon>
        <taxon>Actinomycetes</taxon>
        <taxon>Pseudonocardiales</taxon>
        <taxon>Pseudonocardiaceae</taxon>
        <taxon>Amycolatopsis</taxon>
        <taxon>Amycolatopsis japonica group</taxon>
    </lineage>
</organism>
<protein>
    <submittedName>
        <fullName evidence="2">Uncharacterized protein</fullName>
    </submittedName>
</protein>
<feature type="compositionally biased region" description="Low complexity" evidence="1">
    <location>
        <begin position="13"/>
        <end position="35"/>
    </location>
</feature>
<proteinExistence type="predicted"/>
<accession>R4SPQ7</accession>
<dbReference type="AlphaFoldDB" id="R4SPQ7"/>
<feature type="region of interest" description="Disordered" evidence="1">
    <location>
        <begin position="1"/>
        <end position="102"/>
    </location>
</feature>